<evidence type="ECO:0000313" key="2">
    <source>
        <dbReference type="Proteomes" id="UP000229681"/>
    </source>
</evidence>
<gene>
    <name evidence="1" type="ORF">CUN49_17640</name>
</gene>
<accession>A0A2M8P8F4</accession>
<dbReference type="EMBL" id="PGTM01000741">
    <property type="protein sequence ID" value="PJF33823.1"/>
    <property type="molecule type" value="Genomic_DNA"/>
</dbReference>
<organism evidence="1 2">
    <name type="scientific">Candidatus Thermofonsia Clade 1 bacterium</name>
    <dbReference type="NCBI Taxonomy" id="2364210"/>
    <lineage>
        <taxon>Bacteria</taxon>
        <taxon>Bacillati</taxon>
        <taxon>Chloroflexota</taxon>
        <taxon>Candidatus Thermofontia</taxon>
        <taxon>Candidatus Thermofonsia Clade 1</taxon>
    </lineage>
</organism>
<reference evidence="1 2" key="1">
    <citation type="submission" date="2017-11" db="EMBL/GenBank/DDBJ databases">
        <title>Evolution of Phototrophy in the Chloroflexi Phylum Driven by Horizontal Gene Transfer.</title>
        <authorList>
            <person name="Ward L.M."/>
            <person name="Hemp J."/>
            <person name="Shih P.M."/>
            <person name="Mcglynn S.E."/>
            <person name="Fischer W."/>
        </authorList>
    </citation>
    <scope>NUCLEOTIDE SEQUENCE [LARGE SCALE GENOMIC DNA]</scope>
    <source>
        <strain evidence="1">JP3_13</strain>
    </source>
</reference>
<sequence length="87" mass="10068">MRAFERPAFLCLPLQADGMEFATEMIALAALYGLPISEVPITYAPAGRSRPSHLRPWRDGLRHVRLMLRLYWQHRRRRTLPVAQRGG</sequence>
<dbReference type="Proteomes" id="UP000229681">
    <property type="component" value="Unassembled WGS sequence"/>
</dbReference>
<proteinExistence type="predicted"/>
<evidence type="ECO:0000313" key="1">
    <source>
        <dbReference type="EMBL" id="PJF33823.1"/>
    </source>
</evidence>
<evidence type="ECO:0008006" key="3">
    <source>
        <dbReference type="Google" id="ProtNLM"/>
    </source>
</evidence>
<dbReference type="AlphaFoldDB" id="A0A2M8P8F4"/>
<protein>
    <recommendedName>
        <fullName evidence="3">Glycosyltransferase 2-like domain-containing protein</fullName>
    </recommendedName>
</protein>
<name>A0A2M8P8F4_9CHLR</name>
<comment type="caution">
    <text evidence="1">The sequence shown here is derived from an EMBL/GenBank/DDBJ whole genome shotgun (WGS) entry which is preliminary data.</text>
</comment>